<dbReference type="Gene3D" id="1.10.101.10">
    <property type="entry name" value="PGBD-like superfamily/PGBD"/>
    <property type="match status" value="1"/>
</dbReference>
<evidence type="ECO:0000259" key="8">
    <source>
        <dbReference type="PROSITE" id="PS52029"/>
    </source>
</evidence>
<keyword evidence="6 7" id="KW-0961">Cell wall biogenesis/degradation</keyword>
<dbReference type="AlphaFoldDB" id="A0A7J5AIY9"/>
<dbReference type="GO" id="GO:0009252">
    <property type="term" value="P:peptidoglycan biosynthetic process"/>
    <property type="evidence" value="ECO:0007669"/>
    <property type="project" value="UniProtKB-UniPathway"/>
</dbReference>
<proteinExistence type="inferred from homology"/>
<evidence type="ECO:0000256" key="7">
    <source>
        <dbReference type="PROSITE-ProRule" id="PRU01373"/>
    </source>
</evidence>
<accession>A0A7J5AIY9</accession>
<dbReference type="Pfam" id="PF03734">
    <property type="entry name" value="YkuD"/>
    <property type="match status" value="1"/>
</dbReference>
<evidence type="ECO:0000256" key="2">
    <source>
        <dbReference type="ARBA" id="ARBA00005992"/>
    </source>
</evidence>
<feature type="active site" description="Nucleophile" evidence="7">
    <location>
        <position position="467"/>
    </location>
</feature>
<keyword evidence="4 7" id="KW-0133">Cell shape</keyword>
<dbReference type="GO" id="GO:0004180">
    <property type="term" value="F:carboxypeptidase activity"/>
    <property type="evidence" value="ECO:0007669"/>
    <property type="project" value="UniProtKB-ARBA"/>
</dbReference>
<dbReference type="SUPFAM" id="SSF47090">
    <property type="entry name" value="PGBD-like"/>
    <property type="match status" value="1"/>
</dbReference>
<dbReference type="GO" id="GO:0008360">
    <property type="term" value="P:regulation of cell shape"/>
    <property type="evidence" value="ECO:0007669"/>
    <property type="project" value="UniProtKB-UniRule"/>
</dbReference>
<protein>
    <submittedName>
        <fullName evidence="9">L,D-transpeptidase family protein</fullName>
    </submittedName>
</protein>
<dbReference type="PANTHER" id="PTHR41533">
    <property type="entry name" value="L,D-TRANSPEPTIDASE HI_1667-RELATED"/>
    <property type="match status" value="1"/>
</dbReference>
<dbReference type="EMBL" id="WAEM01000001">
    <property type="protein sequence ID" value="KAB1157581.1"/>
    <property type="molecule type" value="Genomic_DNA"/>
</dbReference>
<dbReference type="InterPro" id="IPR036366">
    <property type="entry name" value="PGBDSf"/>
</dbReference>
<dbReference type="GO" id="GO:0071555">
    <property type="term" value="P:cell wall organization"/>
    <property type="evidence" value="ECO:0007669"/>
    <property type="project" value="UniProtKB-UniRule"/>
</dbReference>
<dbReference type="GO" id="GO:0016740">
    <property type="term" value="F:transferase activity"/>
    <property type="evidence" value="ECO:0007669"/>
    <property type="project" value="UniProtKB-KW"/>
</dbReference>
<dbReference type="Proteomes" id="UP000490922">
    <property type="component" value="Unassembled WGS sequence"/>
</dbReference>
<evidence type="ECO:0000313" key="10">
    <source>
        <dbReference type="Proteomes" id="UP000490922"/>
    </source>
</evidence>
<keyword evidence="3" id="KW-0808">Transferase</keyword>
<evidence type="ECO:0000256" key="1">
    <source>
        <dbReference type="ARBA" id="ARBA00004752"/>
    </source>
</evidence>
<name>A0A7J5AIY9_9FLAO</name>
<dbReference type="Pfam" id="PF20142">
    <property type="entry name" value="Scaffold"/>
    <property type="match status" value="1"/>
</dbReference>
<sequence>MKTLVKIILITIILIVGCYNSKGKKEDFFDDTGIYTTQYFTDLILKESDIIAFFKSYSEDKTIVNEVNLYYKNRNYQYAWFNKKGMTLAVLTFQNQLQNYIIDFQDNSIINKELDSLIVLIKNDKSISNLNENRVKKLELILTTTFFKYSKKVYSGIINNPYNLNWFIPRNKKNYQILLDSLVMSNNEKKAWEPPNQYYKKLKEKLKQYRIIEKRGGFPKIATTKKLLLFSESDSCLLKIKEYLFLSGDLKSNDNSIVFTDSLVKAVSQFQHRMGLPEDGKIGVSTIAELNKPIEFRIKQIMINMERLRWFPDEIESNFLIINIPEFKLHVFEKYIEIWNTKVVVGKEATKTSIFKGNISQIILNPYWNVPNSIIRNEMLPILKRNSSYLSKNNMEVLLGNKIINSYSINWKYYKKSIPFSIRQKPGVGNALGKIKFVFPNNFSIYLHDTPSKNLFNENKRAFSHGCIRVQEPRKLALYLLRNTENWNEEKVDTILKTNSLVTIPIKPTVAVYIVYFTAWVDDSGELNFRNDVYNLDKQLEKEIFD</sequence>
<dbReference type="UniPathway" id="UPA00219"/>
<dbReference type="SUPFAM" id="SSF141523">
    <property type="entry name" value="L,D-transpeptidase catalytic domain-like"/>
    <property type="match status" value="1"/>
</dbReference>
<dbReference type="Gene3D" id="2.40.440.10">
    <property type="entry name" value="L,D-transpeptidase catalytic domain-like"/>
    <property type="match status" value="1"/>
</dbReference>
<dbReference type="InterPro" id="IPR038063">
    <property type="entry name" value="Transpep_catalytic_dom"/>
</dbReference>
<dbReference type="PROSITE" id="PS51257">
    <property type="entry name" value="PROKAR_LIPOPROTEIN"/>
    <property type="match status" value="1"/>
</dbReference>
<gene>
    <name evidence="9" type="ORF">F6464_00400</name>
</gene>
<comment type="similarity">
    <text evidence="2">Belongs to the YkuD family.</text>
</comment>
<dbReference type="Pfam" id="PF01471">
    <property type="entry name" value="PG_binding_1"/>
    <property type="match status" value="1"/>
</dbReference>
<dbReference type="PROSITE" id="PS52029">
    <property type="entry name" value="LD_TPASE"/>
    <property type="match status" value="1"/>
</dbReference>
<comment type="pathway">
    <text evidence="1 7">Cell wall biogenesis; peptidoglycan biosynthesis.</text>
</comment>
<dbReference type="InterPro" id="IPR052905">
    <property type="entry name" value="LD-transpeptidase_YkuD-like"/>
</dbReference>
<dbReference type="InterPro" id="IPR045380">
    <property type="entry name" value="LD_TPept_scaffold_dom"/>
</dbReference>
<keyword evidence="10" id="KW-1185">Reference proteome</keyword>
<dbReference type="InterPro" id="IPR005490">
    <property type="entry name" value="LD_TPept_cat_dom"/>
</dbReference>
<comment type="caution">
    <text evidence="9">The sequence shown here is derived from an EMBL/GenBank/DDBJ whole genome shotgun (WGS) entry which is preliminary data.</text>
</comment>
<evidence type="ECO:0000313" key="9">
    <source>
        <dbReference type="EMBL" id="KAB1157581.1"/>
    </source>
</evidence>
<dbReference type="InterPro" id="IPR036365">
    <property type="entry name" value="PGBD-like_sf"/>
</dbReference>
<dbReference type="PANTHER" id="PTHR41533:SF2">
    <property type="entry name" value="BLR7131 PROTEIN"/>
    <property type="match status" value="1"/>
</dbReference>
<dbReference type="OrthoDB" id="9778545at2"/>
<reference evidence="9 10" key="1">
    <citation type="submission" date="2019-09" db="EMBL/GenBank/DDBJ databases">
        <title>Flavobacterium sp. nov., isolated from glacier ice.</title>
        <authorList>
            <person name="Liu Q."/>
        </authorList>
    </citation>
    <scope>NUCLEOTIDE SEQUENCE [LARGE SCALE GENOMIC DNA]</scope>
    <source>
        <strain evidence="9 10">NBRC 112527</strain>
    </source>
</reference>
<evidence type="ECO:0000256" key="6">
    <source>
        <dbReference type="ARBA" id="ARBA00023316"/>
    </source>
</evidence>
<dbReference type="RefSeq" id="WP_151105774.1">
    <property type="nucleotide sequence ID" value="NZ_WAEM01000001.1"/>
</dbReference>
<dbReference type="CDD" id="cd16913">
    <property type="entry name" value="YkuD_like"/>
    <property type="match status" value="1"/>
</dbReference>
<evidence type="ECO:0000256" key="5">
    <source>
        <dbReference type="ARBA" id="ARBA00022984"/>
    </source>
</evidence>
<evidence type="ECO:0000256" key="4">
    <source>
        <dbReference type="ARBA" id="ARBA00022960"/>
    </source>
</evidence>
<organism evidence="9 10">
    <name type="scientific">Flavobacterium luteum</name>
    <dbReference type="NCBI Taxonomy" id="2026654"/>
    <lineage>
        <taxon>Bacteria</taxon>
        <taxon>Pseudomonadati</taxon>
        <taxon>Bacteroidota</taxon>
        <taxon>Flavobacteriia</taxon>
        <taxon>Flavobacteriales</taxon>
        <taxon>Flavobacteriaceae</taxon>
        <taxon>Flavobacterium</taxon>
    </lineage>
</organism>
<evidence type="ECO:0000256" key="3">
    <source>
        <dbReference type="ARBA" id="ARBA00022679"/>
    </source>
</evidence>
<keyword evidence="5 7" id="KW-0573">Peptidoglycan synthesis</keyword>
<dbReference type="InterPro" id="IPR002477">
    <property type="entry name" value="Peptidoglycan-bd-like"/>
</dbReference>
<feature type="domain" description="L,D-TPase catalytic" evidence="8">
    <location>
        <begin position="318"/>
        <end position="495"/>
    </location>
</feature>
<feature type="active site" description="Proton donor/acceptor" evidence="7">
    <location>
        <position position="448"/>
    </location>
</feature>